<proteinExistence type="predicted"/>
<feature type="compositionally biased region" description="Basic and acidic residues" evidence="1">
    <location>
        <begin position="104"/>
        <end position="123"/>
    </location>
</feature>
<organism evidence="2 3">
    <name type="scientific">Microbacterium keratanolyticum</name>
    <dbReference type="NCBI Taxonomy" id="67574"/>
    <lineage>
        <taxon>Bacteria</taxon>
        <taxon>Bacillati</taxon>
        <taxon>Actinomycetota</taxon>
        <taxon>Actinomycetes</taxon>
        <taxon>Micrococcales</taxon>
        <taxon>Microbacteriaceae</taxon>
        <taxon>Microbacterium</taxon>
    </lineage>
</organism>
<gene>
    <name evidence="2" type="ORF">GCM10017596_13360</name>
</gene>
<evidence type="ECO:0008006" key="4">
    <source>
        <dbReference type="Google" id="ProtNLM"/>
    </source>
</evidence>
<dbReference type="Gene3D" id="1.10.287.1700">
    <property type="match status" value="1"/>
</dbReference>
<feature type="region of interest" description="Disordered" evidence="1">
    <location>
        <begin position="104"/>
        <end position="126"/>
    </location>
</feature>
<dbReference type="RefSeq" id="WP_204939254.1">
    <property type="nucleotide sequence ID" value="NZ_BAAAUM010000001.1"/>
</dbReference>
<evidence type="ECO:0000256" key="1">
    <source>
        <dbReference type="SAM" id="MobiDB-lite"/>
    </source>
</evidence>
<dbReference type="Proteomes" id="UP001142325">
    <property type="component" value="Unassembled WGS sequence"/>
</dbReference>
<evidence type="ECO:0000313" key="2">
    <source>
        <dbReference type="EMBL" id="GLK01621.1"/>
    </source>
</evidence>
<keyword evidence="3" id="KW-1185">Reference proteome</keyword>
<dbReference type="InterPro" id="IPR053716">
    <property type="entry name" value="Flag_assembly_chemotaxis_eff"/>
</dbReference>
<dbReference type="EMBL" id="BSET01000001">
    <property type="protein sequence ID" value="GLK01621.1"/>
    <property type="molecule type" value="Genomic_DNA"/>
</dbReference>
<reference evidence="2" key="2">
    <citation type="submission" date="2023-01" db="EMBL/GenBank/DDBJ databases">
        <authorList>
            <person name="Sun Q."/>
            <person name="Evtushenko L."/>
        </authorList>
    </citation>
    <scope>NUCLEOTIDE SEQUENCE</scope>
    <source>
        <strain evidence="2">VKM Ac-1958</strain>
    </source>
</reference>
<protein>
    <recommendedName>
        <fullName evidence="4">Flagellar FliJ protein</fullName>
    </recommendedName>
</protein>
<evidence type="ECO:0000313" key="3">
    <source>
        <dbReference type="Proteomes" id="UP001142325"/>
    </source>
</evidence>
<name>A0A9W6HT55_9MICO</name>
<comment type="caution">
    <text evidence="2">The sequence shown here is derived from an EMBL/GenBank/DDBJ whole genome shotgun (WGS) entry which is preliminary data.</text>
</comment>
<sequence>MAFPLAGLLRVRGTQERIAAEQLSLASERHRLAEAAVSTAEESVAAIDTEIQDGATLLAMAAARSAGASMLADLRALTEMTAAEQADAQTTHVAARRELKGLERLESAHQSEADKADRDREQSALDEIAVVMTVRRGGQDA</sequence>
<reference evidence="2" key="1">
    <citation type="journal article" date="2014" name="Int. J. Syst. Evol. Microbiol.">
        <title>Complete genome sequence of Corynebacterium casei LMG S-19264T (=DSM 44701T), isolated from a smear-ripened cheese.</title>
        <authorList>
            <consortium name="US DOE Joint Genome Institute (JGI-PGF)"/>
            <person name="Walter F."/>
            <person name="Albersmeier A."/>
            <person name="Kalinowski J."/>
            <person name="Ruckert C."/>
        </authorList>
    </citation>
    <scope>NUCLEOTIDE SEQUENCE</scope>
    <source>
        <strain evidence="2">VKM Ac-1958</strain>
    </source>
</reference>
<dbReference type="AlphaFoldDB" id="A0A9W6HT55"/>
<accession>A0A9W6HT55</accession>